<dbReference type="EMBL" id="AOLN01000018">
    <property type="protein sequence ID" value="ELZ91225.1"/>
    <property type="molecule type" value="Genomic_DNA"/>
</dbReference>
<gene>
    <name evidence="2" type="ORF">C440_12964</name>
</gene>
<sequence>MLSPARAQQFCWATFQVGIAVALVNATDGLFPPTVRYIGGALVALALVTVVLALGRRDESNQPADWSLGVYGITLTGPTFLLAQVVSLVFESGVGP</sequence>
<keyword evidence="1" id="KW-0812">Transmembrane</keyword>
<dbReference type="STRING" id="662479.C440_12964"/>
<dbReference type="Proteomes" id="UP000011550">
    <property type="component" value="Unassembled WGS sequence"/>
</dbReference>
<organism evidence="2 3">
    <name type="scientific">Haloferax mucosum ATCC BAA-1512</name>
    <dbReference type="NCBI Taxonomy" id="662479"/>
    <lineage>
        <taxon>Archaea</taxon>
        <taxon>Methanobacteriati</taxon>
        <taxon>Methanobacteriota</taxon>
        <taxon>Stenosarchaea group</taxon>
        <taxon>Halobacteria</taxon>
        <taxon>Halobacteriales</taxon>
        <taxon>Haloferacaceae</taxon>
        <taxon>Haloferax</taxon>
    </lineage>
</organism>
<evidence type="ECO:0000256" key="1">
    <source>
        <dbReference type="SAM" id="Phobius"/>
    </source>
</evidence>
<comment type="caution">
    <text evidence="2">The sequence shown here is derived from an EMBL/GenBank/DDBJ whole genome shotgun (WGS) entry which is preliminary data.</text>
</comment>
<keyword evidence="1" id="KW-0472">Membrane</keyword>
<dbReference type="AlphaFoldDB" id="M0I360"/>
<keyword evidence="1" id="KW-1133">Transmembrane helix</keyword>
<accession>M0I360</accession>
<feature type="transmembrane region" description="Helical" evidence="1">
    <location>
        <begin position="66"/>
        <end position="90"/>
    </location>
</feature>
<evidence type="ECO:0000313" key="3">
    <source>
        <dbReference type="Proteomes" id="UP000011550"/>
    </source>
</evidence>
<protein>
    <submittedName>
        <fullName evidence="2">Uncharacterized protein</fullName>
    </submittedName>
</protein>
<proteinExistence type="predicted"/>
<dbReference type="PATRIC" id="fig|662479.7.peg.2622"/>
<reference evidence="2 3" key="1">
    <citation type="journal article" date="2014" name="PLoS Genet.">
        <title>Phylogenetically driven sequencing of extremely halophilic archaea reveals strategies for static and dynamic osmo-response.</title>
        <authorList>
            <person name="Becker E.A."/>
            <person name="Seitzer P.M."/>
            <person name="Tritt A."/>
            <person name="Larsen D."/>
            <person name="Krusor M."/>
            <person name="Yao A.I."/>
            <person name="Wu D."/>
            <person name="Madern D."/>
            <person name="Eisen J.A."/>
            <person name="Darling A.E."/>
            <person name="Facciotti M.T."/>
        </authorList>
    </citation>
    <scope>NUCLEOTIDE SEQUENCE [LARGE SCALE GENOMIC DNA]</scope>
    <source>
        <strain evidence="2 3">ATCC BAA-1512</strain>
    </source>
</reference>
<dbReference type="RefSeq" id="WP_008320922.1">
    <property type="nucleotide sequence ID" value="NZ_AOLN01000018.1"/>
</dbReference>
<name>M0I360_9EURY</name>
<feature type="transmembrane region" description="Helical" evidence="1">
    <location>
        <begin position="36"/>
        <end position="54"/>
    </location>
</feature>
<evidence type="ECO:0000313" key="2">
    <source>
        <dbReference type="EMBL" id="ELZ91225.1"/>
    </source>
</evidence>
<keyword evidence="3" id="KW-1185">Reference proteome</keyword>